<gene>
    <name evidence="2" type="ORF">Phou_055850</name>
</gene>
<evidence type="ECO:0000313" key="2">
    <source>
        <dbReference type="EMBL" id="GFJ81405.1"/>
    </source>
</evidence>
<feature type="region of interest" description="Disordered" evidence="1">
    <location>
        <begin position="1"/>
        <end position="44"/>
    </location>
</feature>
<evidence type="ECO:0000256" key="1">
    <source>
        <dbReference type="SAM" id="MobiDB-lite"/>
    </source>
</evidence>
<feature type="compositionally biased region" description="Low complexity" evidence="1">
    <location>
        <begin position="28"/>
        <end position="38"/>
    </location>
</feature>
<name>A0A6V8KL68_9ACTN</name>
<sequence>MPAGRAPSLMSSVPLANPPTGSANADLTETASTATSARTHSDECRIPNRRNISFLSNRAKVSGRLFG</sequence>
<dbReference type="Proteomes" id="UP000482800">
    <property type="component" value="Unassembled WGS sequence"/>
</dbReference>
<evidence type="ECO:0000313" key="3">
    <source>
        <dbReference type="Proteomes" id="UP000482800"/>
    </source>
</evidence>
<protein>
    <submittedName>
        <fullName evidence="2">Uncharacterized protein</fullName>
    </submittedName>
</protein>
<keyword evidence="3" id="KW-1185">Reference proteome</keyword>
<dbReference type="AlphaFoldDB" id="A0A6V8KL68"/>
<reference evidence="2 3" key="2">
    <citation type="submission" date="2020-03" db="EMBL/GenBank/DDBJ databases">
        <authorList>
            <person name="Ichikawa N."/>
            <person name="Kimura A."/>
            <person name="Kitahashi Y."/>
            <person name="Uohara A."/>
        </authorList>
    </citation>
    <scope>NUCLEOTIDE SEQUENCE [LARGE SCALE GENOMIC DNA]</scope>
    <source>
        <strain evidence="2 3">NBRC 108639</strain>
    </source>
</reference>
<proteinExistence type="predicted"/>
<accession>A0A6V8KL68</accession>
<comment type="caution">
    <text evidence="2">The sequence shown here is derived from an EMBL/GenBank/DDBJ whole genome shotgun (WGS) entry which is preliminary data.</text>
</comment>
<organism evidence="2 3">
    <name type="scientific">Phytohabitans houttuyneae</name>
    <dbReference type="NCBI Taxonomy" id="1076126"/>
    <lineage>
        <taxon>Bacteria</taxon>
        <taxon>Bacillati</taxon>
        <taxon>Actinomycetota</taxon>
        <taxon>Actinomycetes</taxon>
        <taxon>Micromonosporales</taxon>
        <taxon>Micromonosporaceae</taxon>
    </lineage>
</organism>
<dbReference type="EMBL" id="BLPF01000002">
    <property type="protein sequence ID" value="GFJ81405.1"/>
    <property type="molecule type" value="Genomic_DNA"/>
</dbReference>
<reference evidence="2 3" key="1">
    <citation type="submission" date="2020-03" db="EMBL/GenBank/DDBJ databases">
        <title>Whole genome shotgun sequence of Phytohabitans houttuyneae NBRC 108639.</title>
        <authorList>
            <person name="Komaki H."/>
            <person name="Tamura T."/>
        </authorList>
    </citation>
    <scope>NUCLEOTIDE SEQUENCE [LARGE SCALE GENOMIC DNA]</scope>
    <source>
        <strain evidence="2 3">NBRC 108639</strain>
    </source>
</reference>